<proteinExistence type="predicted"/>
<dbReference type="EMBL" id="JACHHZ010000001">
    <property type="protein sequence ID" value="MBB6091668.1"/>
    <property type="molecule type" value="Genomic_DNA"/>
</dbReference>
<protein>
    <submittedName>
        <fullName evidence="1">Acyl carrier protein</fullName>
    </submittedName>
</protein>
<dbReference type="RefSeq" id="WP_184329456.1">
    <property type="nucleotide sequence ID" value="NZ_JACHHZ010000001.1"/>
</dbReference>
<dbReference type="SUPFAM" id="SSF47336">
    <property type="entry name" value="ACP-like"/>
    <property type="match status" value="1"/>
</dbReference>
<accession>A0A841HHA9</accession>
<dbReference type="AlphaFoldDB" id="A0A841HHA9"/>
<gene>
    <name evidence="1" type="ORF">HNQ60_000514</name>
</gene>
<organism evidence="1 2">
    <name type="scientific">Povalibacter uvarum</name>
    <dbReference type="NCBI Taxonomy" id="732238"/>
    <lineage>
        <taxon>Bacteria</taxon>
        <taxon>Pseudomonadati</taxon>
        <taxon>Pseudomonadota</taxon>
        <taxon>Gammaproteobacteria</taxon>
        <taxon>Steroidobacterales</taxon>
        <taxon>Steroidobacteraceae</taxon>
        <taxon>Povalibacter</taxon>
    </lineage>
</organism>
<dbReference type="Gene3D" id="1.10.1200.10">
    <property type="entry name" value="ACP-like"/>
    <property type="match status" value="1"/>
</dbReference>
<dbReference type="Proteomes" id="UP000588068">
    <property type="component" value="Unassembled WGS sequence"/>
</dbReference>
<keyword evidence="2" id="KW-1185">Reference proteome</keyword>
<comment type="caution">
    <text evidence="1">The sequence shown here is derived from an EMBL/GenBank/DDBJ whole genome shotgun (WGS) entry which is preliminary data.</text>
</comment>
<name>A0A841HHA9_9GAMM</name>
<dbReference type="InterPro" id="IPR036736">
    <property type="entry name" value="ACP-like_sf"/>
</dbReference>
<evidence type="ECO:0000313" key="2">
    <source>
        <dbReference type="Proteomes" id="UP000588068"/>
    </source>
</evidence>
<evidence type="ECO:0000313" key="1">
    <source>
        <dbReference type="EMBL" id="MBB6091668.1"/>
    </source>
</evidence>
<sequence>MSLALRQRVVDWLDDNYHFGDTEALLAGDDEKSFLRNGILDSLGFVKLMLFLEDTFTVRIDRKDVRPENFDSLGKIVRYISVLPGYREPA</sequence>
<reference evidence="1 2" key="1">
    <citation type="submission" date="2020-08" db="EMBL/GenBank/DDBJ databases">
        <title>Genomic Encyclopedia of Type Strains, Phase IV (KMG-IV): sequencing the most valuable type-strain genomes for metagenomic binning, comparative biology and taxonomic classification.</title>
        <authorList>
            <person name="Goeker M."/>
        </authorList>
    </citation>
    <scope>NUCLEOTIDE SEQUENCE [LARGE SCALE GENOMIC DNA]</scope>
    <source>
        <strain evidence="1 2">DSM 26723</strain>
    </source>
</reference>